<organism evidence="2 3">
    <name type="scientific">Oryza sativa subsp. japonica</name>
    <name type="common">Rice</name>
    <dbReference type="NCBI Taxonomy" id="39947"/>
    <lineage>
        <taxon>Eukaryota</taxon>
        <taxon>Viridiplantae</taxon>
        <taxon>Streptophyta</taxon>
        <taxon>Embryophyta</taxon>
        <taxon>Tracheophyta</taxon>
        <taxon>Spermatophyta</taxon>
        <taxon>Magnoliopsida</taxon>
        <taxon>Liliopsida</taxon>
        <taxon>Poales</taxon>
        <taxon>Poaceae</taxon>
        <taxon>BOP clade</taxon>
        <taxon>Oryzoideae</taxon>
        <taxon>Oryzeae</taxon>
        <taxon>Oryzinae</taxon>
        <taxon>Oryza</taxon>
        <taxon>Oryza sativa</taxon>
    </lineage>
</organism>
<evidence type="ECO:0000313" key="2">
    <source>
        <dbReference type="EMBL" id="BAD22030.1"/>
    </source>
</evidence>
<evidence type="ECO:0000256" key="1">
    <source>
        <dbReference type="SAM" id="MobiDB-lite"/>
    </source>
</evidence>
<gene>
    <name evidence="2" type="primary">P0016F11.12</name>
</gene>
<dbReference type="Proteomes" id="UP000000763">
    <property type="component" value="Chromosome 2"/>
</dbReference>
<evidence type="ECO:0000313" key="3">
    <source>
        <dbReference type="Proteomes" id="UP000000763"/>
    </source>
</evidence>
<dbReference type="AlphaFoldDB" id="Q6K5W8"/>
<reference evidence="3" key="2">
    <citation type="journal article" date="2008" name="Nucleic Acids Res.">
        <title>The rice annotation project database (RAP-DB): 2008 update.</title>
        <authorList>
            <consortium name="The rice annotation project (RAP)"/>
        </authorList>
    </citation>
    <scope>GENOME REANNOTATION</scope>
    <source>
        <strain evidence="3">cv. Nipponbare</strain>
    </source>
</reference>
<proteinExistence type="predicted"/>
<feature type="region of interest" description="Disordered" evidence="1">
    <location>
        <begin position="183"/>
        <end position="217"/>
    </location>
</feature>
<reference evidence="3" key="1">
    <citation type="journal article" date="2005" name="Nature">
        <title>The map-based sequence of the rice genome.</title>
        <authorList>
            <consortium name="International rice genome sequencing project (IRGSP)"/>
            <person name="Matsumoto T."/>
            <person name="Wu J."/>
            <person name="Kanamori H."/>
            <person name="Katayose Y."/>
            <person name="Fujisawa M."/>
            <person name="Namiki N."/>
            <person name="Mizuno H."/>
            <person name="Yamamoto K."/>
            <person name="Antonio B.A."/>
            <person name="Baba T."/>
            <person name="Sakata K."/>
            <person name="Nagamura Y."/>
            <person name="Aoki H."/>
            <person name="Arikawa K."/>
            <person name="Arita K."/>
            <person name="Bito T."/>
            <person name="Chiden Y."/>
            <person name="Fujitsuka N."/>
            <person name="Fukunaka R."/>
            <person name="Hamada M."/>
            <person name="Harada C."/>
            <person name="Hayashi A."/>
            <person name="Hijishita S."/>
            <person name="Honda M."/>
            <person name="Hosokawa S."/>
            <person name="Ichikawa Y."/>
            <person name="Idonuma A."/>
            <person name="Iijima M."/>
            <person name="Ikeda M."/>
            <person name="Ikeno M."/>
            <person name="Ito K."/>
            <person name="Ito S."/>
            <person name="Ito T."/>
            <person name="Ito Y."/>
            <person name="Ito Y."/>
            <person name="Iwabuchi A."/>
            <person name="Kamiya K."/>
            <person name="Karasawa W."/>
            <person name="Kurita K."/>
            <person name="Katagiri S."/>
            <person name="Kikuta A."/>
            <person name="Kobayashi H."/>
            <person name="Kobayashi N."/>
            <person name="Machita K."/>
            <person name="Maehara T."/>
            <person name="Masukawa M."/>
            <person name="Mizubayashi T."/>
            <person name="Mukai Y."/>
            <person name="Nagasaki H."/>
            <person name="Nagata Y."/>
            <person name="Naito S."/>
            <person name="Nakashima M."/>
            <person name="Nakama Y."/>
            <person name="Nakamichi Y."/>
            <person name="Nakamura M."/>
            <person name="Meguro A."/>
            <person name="Negishi M."/>
            <person name="Ohta I."/>
            <person name="Ohta T."/>
            <person name="Okamoto M."/>
            <person name="Ono N."/>
            <person name="Saji S."/>
            <person name="Sakaguchi M."/>
            <person name="Sakai K."/>
            <person name="Shibata M."/>
            <person name="Shimokawa T."/>
            <person name="Song J."/>
            <person name="Takazaki Y."/>
            <person name="Terasawa K."/>
            <person name="Tsugane M."/>
            <person name="Tsuji K."/>
            <person name="Ueda S."/>
            <person name="Waki K."/>
            <person name="Yamagata H."/>
            <person name="Yamamoto M."/>
            <person name="Yamamoto S."/>
            <person name="Yamane H."/>
            <person name="Yoshiki S."/>
            <person name="Yoshihara R."/>
            <person name="Yukawa K."/>
            <person name="Zhong H."/>
            <person name="Yano M."/>
            <person name="Yuan Q."/>
            <person name="Ouyang S."/>
            <person name="Liu J."/>
            <person name="Jones K.M."/>
            <person name="Gansberger K."/>
            <person name="Moffat K."/>
            <person name="Hill J."/>
            <person name="Bera J."/>
            <person name="Fadrosh D."/>
            <person name="Jin S."/>
            <person name="Johri S."/>
            <person name="Kim M."/>
            <person name="Overton L."/>
            <person name="Reardon M."/>
            <person name="Tsitrin T."/>
            <person name="Vuong H."/>
            <person name="Weaver B."/>
            <person name="Ciecko A."/>
            <person name="Tallon L."/>
            <person name="Jackson J."/>
            <person name="Pai G."/>
            <person name="Aken S.V."/>
            <person name="Utterback T."/>
            <person name="Reidmuller S."/>
            <person name="Feldblyum T."/>
            <person name="Hsiao J."/>
            <person name="Zismann V."/>
            <person name="Iobst S."/>
            <person name="de Vazeille A.R."/>
            <person name="Buell C.R."/>
            <person name="Ying K."/>
            <person name="Li Y."/>
            <person name="Lu T."/>
            <person name="Huang Y."/>
            <person name="Zhao Q."/>
            <person name="Feng Q."/>
            <person name="Zhang L."/>
            <person name="Zhu J."/>
            <person name="Weng Q."/>
            <person name="Mu J."/>
            <person name="Lu Y."/>
            <person name="Fan D."/>
            <person name="Liu Y."/>
            <person name="Guan J."/>
            <person name="Zhang Y."/>
            <person name="Yu S."/>
            <person name="Liu X."/>
            <person name="Zhang Y."/>
            <person name="Hong G."/>
            <person name="Han B."/>
            <person name="Choisne N."/>
            <person name="Demange N."/>
            <person name="Orjeda G."/>
            <person name="Samain S."/>
            <person name="Cattolico L."/>
            <person name="Pelletier E."/>
            <person name="Couloux A."/>
            <person name="Segurens B."/>
            <person name="Wincker P."/>
            <person name="D'Hont A."/>
            <person name="Scarpelli C."/>
            <person name="Weissenbach J."/>
            <person name="Salanoubat M."/>
            <person name="Quetier F."/>
            <person name="Yu Y."/>
            <person name="Kim H.R."/>
            <person name="Rambo T."/>
            <person name="Currie J."/>
            <person name="Collura K."/>
            <person name="Luo M."/>
            <person name="Yang T."/>
            <person name="Ammiraju J.S.S."/>
            <person name="Engler F."/>
            <person name="Soderlund C."/>
            <person name="Wing R.A."/>
            <person name="Palmer L.E."/>
            <person name="de la Bastide M."/>
            <person name="Spiegel L."/>
            <person name="Nascimento L."/>
            <person name="Zutavern T."/>
            <person name="O'Shaughnessy A."/>
            <person name="Dike S."/>
            <person name="Dedhia N."/>
            <person name="Preston R."/>
            <person name="Balija V."/>
            <person name="McCombie W.R."/>
            <person name="Chow T."/>
            <person name="Chen H."/>
            <person name="Chung M."/>
            <person name="Chen C."/>
            <person name="Shaw J."/>
            <person name="Wu H."/>
            <person name="Hsiao K."/>
            <person name="Chao Y."/>
            <person name="Chu M."/>
            <person name="Cheng C."/>
            <person name="Hour A."/>
            <person name="Lee P."/>
            <person name="Lin S."/>
            <person name="Lin Y."/>
            <person name="Liou J."/>
            <person name="Liu S."/>
            <person name="Hsing Y."/>
            <person name="Raghuvanshi S."/>
            <person name="Mohanty A."/>
            <person name="Bharti A.K."/>
            <person name="Gaur A."/>
            <person name="Gupta V."/>
            <person name="Kumar D."/>
            <person name="Ravi V."/>
            <person name="Vij S."/>
            <person name="Kapur A."/>
            <person name="Khurana P."/>
            <person name="Khurana P."/>
            <person name="Khurana J.P."/>
            <person name="Tyagi A.K."/>
            <person name="Gaikwad K."/>
            <person name="Singh A."/>
            <person name="Dalal V."/>
            <person name="Srivastava S."/>
            <person name="Dixit A."/>
            <person name="Pal A.K."/>
            <person name="Ghazi I.A."/>
            <person name="Yadav M."/>
            <person name="Pandit A."/>
            <person name="Bhargava A."/>
            <person name="Sureshbabu K."/>
            <person name="Batra K."/>
            <person name="Sharma T.R."/>
            <person name="Mohapatra T."/>
            <person name="Singh N.K."/>
            <person name="Messing J."/>
            <person name="Nelson A.B."/>
            <person name="Fuks G."/>
            <person name="Kavchok S."/>
            <person name="Keizer G."/>
            <person name="Linton E."/>
            <person name="Llaca V."/>
            <person name="Song R."/>
            <person name="Tanyolac B."/>
            <person name="Young S."/>
            <person name="Ho-Il K."/>
            <person name="Hahn J.H."/>
            <person name="Sangsakoo G."/>
            <person name="Vanavichit A."/>
            <person name="de Mattos Luiz.A.T."/>
            <person name="Zimmer P.D."/>
            <person name="Malone G."/>
            <person name="Dellagostin O."/>
            <person name="de Oliveira A.C."/>
            <person name="Bevan M."/>
            <person name="Bancroft I."/>
            <person name="Minx P."/>
            <person name="Cordum H."/>
            <person name="Wilson R."/>
            <person name="Cheng Z."/>
            <person name="Jin W."/>
            <person name="Jiang J."/>
            <person name="Leong S.A."/>
            <person name="Iwama H."/>
            <person name="Gojobori T."/>
            <person name="Itoh T."/>
            <person name="Niimura Y."/>
            <person name="Fujii Y."/>
            <person name="Habara T."/>
            <person name="Sakai H."/>
            <person name="Sato Y."/>
            <person name="Wilson G."/>
            <person name="Kumar K."/>
            <person name="McCouch S."/>
            <person name="Juretic N."/>
            <person name="Hoen D."/>
            <person name="Wright S."/>
            <person name="Bruskiewich R."/>
            <person name="Bureau T."/>
            <person name="Miyao A."/>
            <person name="Hirochika H."/>
            <person name="Nishikawa T."/>
            <person name="Kadowaki K."/>
            <person name="Sugiura M."/>
            <person name="Burr B."/>
            <person name="Sasaki T."/>
        </authorList>
    </citation>
    <scope>NUCLEOTIDE SEQUENCE [LARGE SCALE GENOMIC DNA]</scope>
    <source>
        <strain evidence="3">cv. Nipponbare</strain>
    </source>
</reference>
<accession>Q6K5W8</accession>
<feature type="compositionally biased region" description="Polar residues" evidence="1">
    <location>
        <begin position="183"/>
        <end position="198"/>
    </location>
</feature>
<dbReference type="EMBL" id="AP005303">
    <property type="protein sequence ID" value="BAD22030.1"/>
    <property type="molecule type" value="Genomic_DNA"/>
</dbReference>
<protein>
    <submittedName>
        <fullName evidence="2">Uncharacterized protein</fullName>
    </submittedName>
</protein>
<sequence>MSGFQGFSNPFPKFSTIDGVCGIFGIRTQRARIPKYHKDGATRNQGEIDQRVTFLAQGLHEASRIYEKSLIDENPLSNLEDQLSASCLFGSQVNSSLKLRARSEKISSESSFCEDQKIVSVREKSNDGVLKSPINGSVESYKLKVQPSATIRVVLEEASCKVSAESPQSQVDSVVNSTKIANLNSSVQDNSSRTSRSSFGKAKEQKGRIQPVQSCRFDQPVNQSVRSRMWQFNVQISQTADQHQLSF</sequence>
<name>Q6K5W8_ORYSJ</name>